<sequence>MNGELVKLGDLIEPAPVELAGQSSHPVLSMTMHRGLVEQGDKFKKRVASADTSSYKVVRRGQLVVGFPIDEGVLSFQTLYPAAIVSPAYGIWNLKSDNICRRYLERYLRSPRALAYYSSKLRGTTARRRSLPQDVFKKLPVPIFPFEKQEYVADILDAMDELRAKRREALGLLDDLSEAIFIAMFGNPVANEKGWPIGRIGDIIESARYGTSEKADEHGDLPVLRMGNITTRGRIDLSDLKYLPRESLNDRYLVYPGDVLFNRTNSPDLVGKTAVYRSGEPLAYAGYLIRVRMRAENHPEYLSAFLNSRYGKAILRNMCKSIIGMANINAQELKRIPIPVPPVDLQRDFARRVEEVEQVRTLQEKDLAYLDELFNALQTRAFVGHLWQN</sequence>
<keyword evidence="3" id="KW-0238">DNA-binding</keyword>
<dbReference type="InterPro" id="IPR044946">
    <property type="entry name" value="Restrct_endonuc_typeI_TRD_sf"/>
</dbReference>
<dbReference type="Gene3D" id="3.90.220.20">
    <property type="entry name" value="DNA methylase specificity domains"/>
    <property type="match status" value="2"/>
</dbReference>
<feature type="domain" description="Type I restriction modification DNA specificity" evidence="4">
    <location>
        <begin position="193"/>
        <end position="363"/>
    </location>
</feature>
<keyword evidence="5" id="KW-0540">Nuclease</keyword>
<keyword evidence="2" id="KW-0680">Restriction system</keyword>
<keyword evidence="5" id="KW-0255">Endonuclease</keyword>
<evidence type="ECO:0000259" key="4">
    <source>
        <dbReference type="Pfam" id="PF01420"/>
    </source>
</evidence>
<organism evidence="5 6">
    <name type="scientific">Amycolatopsis thermalba</name>
    <dbReference type="NCBI Taxonomy" id="944492"/>
    <lineage>
        <taxon>Bacteria</taxon>
        <taxon>Bacillati</taxon>
        <taxon>Actinomycetota</taxon>
        <taxon>Actinomycetes</taxon>
        <taxon>Pseudonocardiales</taxon>
        <taxon>Pseudonocardiaceae</taxon>
        <taxon>Amycolatopsis</taxon>
    </lineage>
</organism>
<proteinExistence type="inferred from homology"/>
<dbReference type="RefSeq" id="WP_205413280.1">
    <property type="nucleotide sequence ID" value="NZ_CP091196.1"/>
</dbReference>
<accession>A0ABY4P1H1</accession>
<dbReference type="EMBL" id="CP091196">
    <property type="protein sequence ID" value="UQS26068.1"/>
    <property type="molecule type" value="Genomic_DNA"/>
</dbReference>
<dbReference type="SUPFAM" id="SSF116734">
    <property type="entry name" value="DNA methylase specificity domain"/>
    <property type="match status" value="2"/>
</dbReference>
<dbReference type="InterPro" id="IPR000055">
    <property type="entry name" value="Restrct_endonuc_typeI_TRD"/>
</dbReference>
<evidence type="ECO:0000256" key="3">
    <source>
        <dbReference type="ARBA" id="ARBA00023125"/>
    </source>
</evidence>
<dbReference type="EC" id="3.1.21.-" evidence="5"/>
<dbReference type="GO" id="GO:0016787">
    <property type="term" value="F:hydrolase activity"/>
    <property type="evidence" value="ECO:0007669"/>
    <property type="project" value="UniProtKB-KW"/>
</dbReference>
<name>A0ABY4P1H1_9PSEU</name>
<evidence type="ECO:0000256" key="2">
    <source>
        <dbReference type="ARBA" id="ARBA00022747"/>
    </source>
</evidence>
<comment type="similarity">
    <text evidence="1">Belongs to the type-I restriction system S methylase family.</text>
</comment>
<dbReference type="GO" id="GO:0004519">
    <property type="term" value="F:endonuclease activity"/>
    <property type="evidence" value="ECO:0007669"/>
    <property type="project" value="UniProtKB-KW"/>
</dbReference>
<dbReference type="PANTHER" id="PTHR30408">
    <property type="entry name" value="TYPE-1 RESTRICTION ENZYME ECOKI SPECIFICITY PROTEIN"/>
    <property type="match status" value="1"/>
</dbReference>
<keyword evidence="6" id="KW-1185">Reference proteome</keyword>
<keyword evidence="5" id="KW-0378">Hydrolase</keyword>
<evidence type="ECO:0000313" key="6">
    <source>
        <dbReference type="Proteomes" id="UP000830158"/>
    </source>
</evidence>
<dbReference type="PANTHER" id="PTHR30408:SF12">
    <property type="entry name" value="TYPE I RESTRICTION ENZYME MJAVIII SPECIFICITY SUBUNIT"/>
    <property type="match status" value="1"/>
</dbReference>
<dbReference type="Proteomes" id="UP000830158">
    <property type="component" value="Chromosome"/>
</dbReference>
<dbReference type="Pfam" id="PF01420">
    <property type="entry name" value="Methylase_S"/>
    <property type="match status" value="1"/>
</dbReference>
<evidence type="ECO:0000256" key="1">
    <source>
        <dbReference type="ARBA" id="ARBA00010923"/>
    </source>
</evidence>
<dbReference type="InterPro" id="IPR052021">
    <property type="entry name" value="Type-I_RS_S_subunit"/>
</dbReference>
<reference evidence="5" key="1">
    <citation type="submission" date="2022-01" db="EMBL/GenBank/DDBJ databases">
        <title>PSI-footprinting approach for the identification of protein synthesis inhibitor producers.</title>
        <authorList>
            <person name="Handel F."/>
            <person name="Kulik A."/>
            <person name="Wex K.W."/>
            <person name="Berscheid A."/>
            <person name="Saur J.S."/>
            <person name="Winkler A."/>
            <person name="Wibberg D."/>
            <person name="Kalinowski J."/>
            <person name="Broetz-Oesterhelt H."/>
            <person name="Mast Y."/>
        </authorList>
    </citation>
    <scope>NUCLEOTIDE SEQUENCE</scope>
    <source>
        <strain evidence="5">KNN 49.3e</strain>
    </source>
</reference>
<protein>
    <submittedName>
        <fullName evidence="5">Restriction endonuclease subunit S</fullName>
        <ecNumber evidence="5">3.1.21.-</ecNumber>
    </submittedName>
</protein>
<dbReference type="CDD" id="cd17524">
    <property type="entry name" value="RMtype1_S_EcoUTORF5051P-TRD2-CR2_like"/>
    <property type="match status" value="1"/>
</dbReference>
<evidence type="ECO:0000313" key="5">
    <source>
        <dbReference type="EMBL" id="UQS26068.1"/>
    </source>
</evidence>
<gene>
    <name evidence="5" type="ORF">L1857_26265</name>
</gene>